<feature type="signal peptide" evidence="1">
    <location>
        <begin position="1"/>
        <end position="33"/>
    </location>
</feature>
<evidence type="ECO:0000256" key="1">
    <source>
        <dbReference type="SAM" id="SignalP"/>
    </source>
</evidence>
<sequence>MTTQVWGARRLLAGAVAGLALAGALLAPDQALAEGPASVAAALPGVDGDRIEAKYAALGGPSGVLGAAMGSKTCSGLSACWQDFEHGIVSWSASVPSAAYAFTDLDVFDAWQSFGGGFGAVPVPGGIGEPTSDTFCGLPGGGCGQHFQHGSIYRSATTAAVRVDPDIRTGWAAEGWERGVVGYPTTDTFCGLPGGGCGQHFQRGSVYWSPSTGSRTVSGPVKDRWAGQGWENGALGYPTTSTFCGLRDGGCGQHFQGGSVYWAPSSGARVLAPEVVGRWAGQGWENGALGFPTSEPFATADWNGGRGQHFQGGSVYQTRAGTFLVLGSIRDRWGAQGWERGSIGNPTSDTFCGLRDGACGQHFDWGSIYRTRTGTFTVLGSIKTAWAQQGWEHGALGLPTSDTFCGLRSGGCGQHFEGGSVYAAGPVTGWRGTPASVVLRAVRDAWAARGWENGYLGYPVMGTSVLSDGSFSQRFQGGTLRVRNGRVY</sequence>
<dbReference type="Proteomes" id="UP000479241">
    <property type="component" value="Unassembled WGS sequence"/>
</dbReference>
<gene>
    <name evidence="2" type="ORF">GCU60_04055</name>
</gene>
<accession>A0A6L9VZ23</accession>
<proteinExistence type="predicted"/>
<feature type="chain" id="PRO_5027094126" description="LGFP repeat-containing protein" evidence="1">
    <location>
        <begin position="34"/>
        <end position="488"/>
    </location>
</feature>
<dbReference type="PROSITE" id="PS51318">
    <property type="entry name" value="TAT"/>
    <property type="match status" value="1"/>
</dbReference>
<reference evidence="2 3" key="1">
    <citation type="submission" date="2019-12" db="EMBL/GenBank/DDBJ databases">
        <title>the WGS of Blastococcus saxobsidens 67B17.</title>
        <authorList>
            <person name="Jiang Z."/>
        </authorList>
    </citation>
    <scope>NUCLEOTIDE SEQUENCE [LARGE SCALE GENOMIC DNA]</scope>
    <source>
        <strain evidence="2 3">67B17</strain>
    </source>
</reference>
<name>A0A6L9VZ23_9ACTN</name>
<dbReference type="InterPro" id="IPR006311">
    <property type="entry name" value="TAT_signal"/>
</dbReference>
<protein>
    <recommendedName>
        <fullName evidence="4">LGFP repeat-containing protein</fullName>
    </recommendedName>
</protein>
<dbReference type="RefSeq" id="WP_163202443.1">
    <property type="nucleotide sequence ID" value="NZ_JAAGWG010000004.1"/>
</dbReference>
<dbReference type="EMBL" id="JAAGWG010000004">
    <property type="protein sequence ID" value="NEK84938.1"/>
    <property type="molecule type" value="Genomic_DNA"/>
</dbReference>
<evidence type="ECO:0000313" key="3">
    <source>
        <dbReference type="Proteomes" id="UP000479241"/>
    </source>
</evidence>
<dbReference type="InterPro" id="IPR013207">
    <property type="entry name" value="LGFP"/>
</dbReference>
<evidence type="ECO:0008006" key="4">
    <source>
        <dbReference type="Google" id="ProtNLM"/>
    </source>
</evidence>
<evidence type="ECO:0000313" key="2">
    <source>
        <dbReference type="EMBL" id="NEK84938.1"/>
    </source>
</evidence>
<dbReference type="Pfam" id="PF08310">
    <property type="entry name" value="LGFP"/>
    <property type="match status" value="6"/>
</dbReference>
<organism evidence="2 3">
    <name type="scientific">Blastococcus saxobsidens</name>
    <dbReference type="NCBI Taxonomy" id="138336"/>
    <lineage>
        <taxon>Bacteria</taxon>
        <taxon>Bacillati</taxon>
        <taxon>Actinomycetota</taxon>
        <taxon>Actinomycetes</taxon>
        <taxon>Geodermatophilales</taxon>
        <taxon>Geodermatophilaceae</taxon>
        <taxon>Blastococcus</taxon>
    </lineage>
</organism>
<dbReference type="AlphaFoldDB" id="A0A6L9VZ23"/>
<keyword evidence="1" id="KW-0732">Signal</keyword>
<comment type="caution">
    <text evidence="2">The sequence shown here is derived from an EMBL/GenBank/DDBJ whole genome shotgun (WGS) entry which is preliminary data.</text>
</comment>